<dbReference type="SUPFAM" id="SSF54001">
    <property type="entry name" value="Cysteine proteinases"/>
    <property type="match status" value="1"/>
</dbReference>
<dbReference type="RefSeq" id="WP_132191794.1">
    <property type="nucleotide sequence ID" value="NZ_SLWM01000003.1"/>
</dbReference>
<dbReference type="InterPro" id="IPR002931">
    <property type="entry name" value="Transglutaminase-like"/>
</dbReference>
<gene>
    <name evidence="2" type="ORF">EV644_103436</name>
</gene>
<dbReference type="InterPro" id="IPR038765">
    <property type="entry name" value="Papain-like_cys_pep_sf"/>
</dbReference>
<evidence type="ECO:0000313" key="3">
    <source>
        <dbReference type="Proteomes" id="UP000295818"/>
    </source>
</evidence>
<dbReference type="Pfam" id="PF01841">
    <property type="entry name" value="Transglut_core"/>
    <property type="match status" value="1"/>
</dbReference>
<feature type="domain" description="Transglutaminase-like" evidence="1">
    <location>
        <begin position="151"/>
        <end position="247"/>
    </location>
</feature>
<dbReference type="EMBL" id="SLWM01000003">
    <property type="protein sequence ID" value="TCO27733.1"/>
    <property type="molecule type" value="Genomic_DNA"/>
</dbReference>
<organism evidence="2 3">
    <name type="scientific">Kribbella orskensis</name>
    <dbReference type="NCBI Taxonomy" id="2512216"/>
    <lineage>
        <taxon>Bacteria</taxon>
        <taxon>Bacillati</taxon>
        <taxon>Actinomycetota</taxon>
        <taxon>Actinomycetes</taxon>
        <taxon>Propionibacteriales</taxon>
        <taxon>Kribbellaceae</taxon>
        <taxon>Kribbella</taxon>
    </lineage>
</organism>
<name>A0ABY2BQY3_9ACTN</name>
<keyword evidence="3" id="KW-1185">Reference proteome</keyword>
<proteinExistence type="predicted"/>
<comment type="caution">
    <text evidence="2">The sequence shown here is derived from an EMBL/GenBank/DDBJ whole genome shotgun (WGS) entry which is preliminary data.</text>
</comment>
<dbReference type="Proteomes" id="UP000295818">
    <property type="component" value="Unassembled WGS sequence"/>
</dbReference>
<evidence type="ECO:0000313" key="2">
    <source>
        <dbReference type="EMBL" id="TCO27733.1"/>
    </source>
</evidence>
<accession>A0ABY2BQY3</accession>
<evidence type="ECO:0000259" key="1">
    <source>
        <dbReference type="Pfam" id="PF01841"/>
    </source>
</evidence>
<protein>
    <submittedName>
        <fullName evidence="2">Transglutaminase superfamily protein</fullName>
    </submittedName>
</protein>
<sequence>MTEPVNDLPSRELADLRLRAEQFARDEDDQSLLDLVGELRADEQWWAHLWGPAAAIAARRLGSPEAVGLLEESIAAGFSQPELFEGELEKLFGVDATWPELQRRIQANVPLPLVELTEWPEPGPTLPVELYRISPEREAALLERLPEASGSAWETATRLLAWVHDSWAHANDHVEDPDALDVLERVDAGARFACVEYSIVLSQALNAVRIPSRRVDLRQLNHHVGVGRGHVVSEAWIDDLDRWVLLDGQNGSHWTDADGNPLGVRELQRLAAAGSAVPAFVGAGAVESLTEQQAAGWFTYFASATTTGYTWAEGSFAPVFQAMRAIRTPRLLRDGDLAYPRLSAITTGLGGTGTTSTVRFSHSHPYGTGIRLRIGTEVVDTEEWTLDLTPGVHELAVTIVTPYGETAARRFSYLVREVSRTSGP</sequence>
<reference evidence="2 3" key="1">
    <citation type="journal article" date="2015" name="Stand. Genomic Sci.">
        <title>Genomic Encyclopedia of Bacterial and Archaeal Type Strains, Phase III: the genomes of soil and plant-associated and newly described type strains.</title>
        <authorList>
            <person name="Whitman W.B."/>
            <person name="Woyke T."/>
            <person name="Klenk H.P."/>
            <person name="Zhou Y."/>
            <person name="Lilburn T.G."/>
            <person name="Beck B.J."/>
            <person name="De Vos P."/>
            <person name="Vandamme P."/>
            <person name="Eisen J.A."/>
            <person name="Garrity G."/>
            <person name="Hugenholtz P."/>
            <person name="Kyrpides N.C."/>
        </authorList>
    </citation>
    <scope>NUCLEOTIDE SEQUENCE [LARGE SCALE GENOMIC DNA]</scope>
    <source>
        <strain evidence="2 3">VKM Ac-2538</strain>
    </source>
</reference>